<dbReference type="RefSeq" id="WP_315727435.1">
    <property type="nucleotide sequence ID" value="NZ_JAVUPU010000008.1"/>
</dbReference>
<dbReference type="EMBL" id="JAVUPU010000008">
    <property type="protein sequence ID" value="MDT9600339.1"/>
    <property type="molecule type" value="Genomic_DNA"/>
</dbReference>
<proteinExistence type="predicted"/>
<evidence type="ECO:0000256" key="1">
    <source>
        <dbReference type="SAM" id="Phobius"/>
    </source>
</evidence>
<dbReference type="InterPro" id="IPR025962">
    <property type="entry name" value="SdpI/YhfL"/>
</dbReference>
<keyword evidence="4" id="KW-1185">Reference proteome</keyword>
<evidence type="ECO:0000313" key="4">
    <source>
        <dbReference type="Proteomes" id="UP001259572"/>
    </source>
</evidence>
<accession>A0ABU3QAB3</accession>
<feature type="domain" description="DUF1648" evidence="2">
    <location>
        <begin position="12"/>
        <end position="61"/>
    </location>
</feature>
<keyword evidence="1" id="KW-1133">Transmembrane helix</keyword>
<dbReference type="PANTHER" id="PTHR37810">
    <property type="entry name" value="IMMUNITY PROTEIN SDPI"/>
    <property type="match status" value="1"/>
</dbReference>
<feature type="transmembrane region" description="Helical" evidence="1">
    <location>
        <begin position="53"/>
        <end position="71"/>
    </location>
</feature>
<dbReference type="InterPro" id="IPR026272">
    <property type="entry name" value="SdpI"/>
</dbReference>
<comment type="caution">
    <text evidence="3">The sequence shown here is derived from an EMBL/GenBank/DDBJ whole genome shotgun (WGS) entry which is preliminary data.</text>
</comment>
<feature type="transmembrane region" description="Helical" evidence="1">
    <location>
        <begin position="165"/>
        <end position="183"/>
    </location>
</feature>
<dbReference type="Pfam" id="PF13630">
    <property type="entry name" value="SdpI"/>
    <property type="match status" value="1"/>
</dbReference>
<dbReference type="PANTHER" id="PTHR37810:SF5">
    <property type="entry name" value="IMMUNITY PROTEIN SDPI"/>
    <property type="match status" value="1"/>
</dbReference>
<dbReference type="InterPro" id="IPR012867">
    <property type="entry name" value="DUF1648"/>
</dbReference>
<sequence length="228" mass="25039">MTRKTLALVSFVLVAVMLVVAVIVGSQLPAGAELPVHWNVQGEVDRMGGKWEVLLVGPVVTALLSLFFYYLPRLEPRQKGLERSVRLYAWGWAAVLMLSVSLMTINVLTALGYEPPVVNILIGAIGLMFILMGNQMAKSRSMYMLGFRTPWTLANEEVWIKTHRLGGKLMVGGGFAMIGAAIASASKPALAVLVITVIILIALVPTVYSYVQWRREMRLPGRDNGRSE</sequence>
<feature type="transmembrane region" description="Helical" evidence="1">
    <location>
        <begin position="117"/>
        <end position="134"/>
    </location>
</feature>
<keyword evidence="1" id="KW-0472">Membrane</keyword>
<reference evidence="3 4" key="1">
    <citation type="submission" date="2023-05" db="EMBL/GenBank/DDBJ databases">
        <authorList>
            <person name="Guo Y."/>
        </authorList>
    </citation>
    <scope>NUCLEOTIDE SEQUENCE [LARGE SCALE GENOMIC DNA]</scope>
    <source>
        <strain evidence="3 4">GR2756</strain>
    </source>
</reference>
<dbReference type="Proteomes" id="UP001259572">
    <property type="component" value="Unassembled WGS sequence"/>
</dbReference>
<organism evidence="3 4">
    <name type="scientific">Sphingosinicella rhizophila</name>
    <dbReference type="NCBI Taxonomy" id="3050082"/>
    <lineage>
        <taxon>Bacteria</taxon>
        <taxon>Pseudomonadati</taxon>
        <taxon>Pseudomonadota</taxon>
        <taxon>Alphaproteobacteria</taxon>
        <taxon>Sphingomonadales</taxon>
        <taxon>Sphingosinicellaceae</taxon>
        <taxon>Sphingosinicella</taxon>
    </lineage>
</organism>
<evidence type="ECO:0000313" key="3">
    <source>
        <dbReference type="EMBL" id="MDT9600339.1"/>
    </source>
</evidence>
<keyword evidence="1" id="KW-0812">Transmembrane</keyword>
<dbReference type="PIRSF" id="PIRSF038959">
    <property type="entry name" value="SdpI"/>
    <property type="match status" value="1"/>
</dbReference>
<dbReference type="Pfam" id="PF07853">
    <property type="entry name" value="DUF1648"/>
    <property type="match status" value="1"/>
</dbReference>
<evidence type="ECO:0000259" key="2">
    <source>
        <dbReference type="Pfam" id="PF07853"/>
    </source>
</evidence>
<gene>
    <name evidence="3" type="ORF">RQX22_15370</name>
</gene>
<name>A0ABU3QAB3_9SPHN</name>
<protein>
    <submittedName>
        <fullName evidence="3">SdpI family protein</fullName>
    </submittedName>
</protein>
<feature type="transmembrane region" description="Helical" evidence="1">
    <location>
        <begin position="189"/>
        <end position="211"/>
    </location>
</feature>
<feature type="transmembrane region" description="Helical" evidence="1">
    <location>
        <begin position="87"/>
        <end position="111"/>
    </location>
</feature>